<dbReference type="InterPro" id="IPR006230">
    <property type="entry name" value="MutL"/>
</dbReference>
<dbReference type="KEGG" id="amij:EQM06_08645"/>
<proteinExistence type="predicted"/>
<protein>
    <recommendedName>
        <fullName evidence="3">MutL protein</fullName>
    </recommendedName>
</protein>
<dbReference type="NCBIfam" id="TIGR01319">
    <property type="entry name" value="glmL_fam"/>
    <property type="match status" value="1"/>
</dbReference>
<accession>A0A410PWH5</accession>
<name>A0A410PWH5_9FIRM</name>
<reference evidence="1 2" key="1">
    <citation type="submission" date="2019-01" db="EMBL/GenBank/DDBJ databases">
        <title>Draft genomes of a novel of Aminipila strains.</title>
        <authorList>
            <person name="Ma S."/>
        </authorList>
    </citation>
    <scope>NUCLEOTIDE SEQUENCE [LARGE SCALE GENOMIC DNA]</scope>
    <source>
        <strain evidence="2">JN-39</strain>
    </source>
</reference>
<dbReference type="EMBL" id="CP035281">
    <property type="protein sequence ID" value="QAT43281.1"/>
    <property type="molecule type" value="Genomic_DNA"/>
</dbReference>
<dbReference type="InterPro" id="IPR043129">
    <property type="entry name" value="ATPase_NBD"/>
</dbReference>
<evidence type="ECO:0000313" key="1">
    <source>
        <dbReference type="EMBL" id="QAT43281.1"/>
    </source>
</evidence>
<dbReference type="AlphaFoldDB" id="A0A410PWH5"/>
<dbReference type="OrthoDB" id="9769453at2"/>
<evidence type="ECO:0008006" key="3">
    <source>
        <dbReference type="Google" id="ProtNLM"/>
    </source>
</evidence>
<keyword evidence="2" id="KW-1185">Reference proteome</keyword>
<dbReference type="Pfam" id="PF13941">
    <property type="entry name" value="MutL"/>
    <property type="match status" value="1"/>
</dbReference>
<dbReference type="SUPFAM" id="SSF53067">
    <property type="entry name" value="Actin-like ATPase domain"/>
    <property type="match status" value="1"/>
</dbReference>
<evidence type="ECO:0000313" key="2">
    <source>
        <dbReference type="Proteomes" id="UP000287601"/>
    </source>
</evidence>
<gene>
    <name evidence="1" type="ORF">EQM06_08645</name>
</gene>
<sequence length="461" mass="50312">MRHVITVDFGSTFTKIVVIDVEKRKILLSGKVPSSVGTDASIGLEHCFELAKTVISEKEFENALKLASSSAAGGLRMSVIGLTNSLSTLAGGSAALSAGAKIIANYSGLLTEKELTELEKSDTEIILLCGGYEHGNTSLVWENANMLAQSKVNVPIIYSGNSVLDKEIRRIMETHKKQCFIIENIIPKLGMLNVKPTQNVIRNLFLDHITDMKGFNVVKKEFNNPLVPTPVAVLAAGELLNRGTGSQEGLGPLLIIDVGGATTDVYSFNENKSYQGAKVIGCEEPFGKRTVEGDLGMRESSSGVMKESYLSAAAEELQIAEDLLRSSIRTRTQHIDYLPDSEMEARIDDRIAKTAVYVATRRHAGTISPSYSKKCQNIQSGKNLTEVSTVIGTGGILVHNQHPIEILQSAEKNSRDEDALLPEKVNIYLDTEYVLFSAGLLKEIDEDIAFEIMMKSIRRCE</sequence>
<dbReference type="PIRSF" id="PIRSF004729">
    <property type="entry name" value="MutL"/>
    <property type="match status" value="1"/>
</dbReference>
<dbReference type="RefSeq" id="WP_128745952.1">
    <property type="nucleotide sequence ID" value="NZ_CP035281.1"/>
</dbReference>
<organism evidence="1 2">
    <name type="scientific">Aminipila luticellarii</name>
    <dbReference type="NCBI Taxonomy" id="2507160"/>
    <lineage>
        <taxon>Bacteria</taxon>
        <taxon>Bacillati</taxon>
        <taxon>Bacillota</taxon>
        <taxon>Clostridia</taxon>
        <taxon>Peptostreptococcales</taxon>
        <taxon>Anaerovoracaceae</taxon>
        <taxon>Aminipila</taxon>
    </lineage>
</organism>
<dbReference type="Proteomes" id="UP000287601">
    <property type="component" value="Chromosome"/>
</dbReference>